<evidence type="ECO:0000256" key="5">
    <source>
        <dbReference type="ARBA" id="ARBA00022763"/>
    </source>
</evidence>
<dbReference type="GO" id="GO:0009432">
    <property type="term" value="P:SOS response"/>
    <property type="evidence" value="ECO:0007669"/>
    <property type="project" value="TreeGrafter"/>
</dbReference>
<dbReference type="PANTHER" id="PTHR11059">
    <property type="entry name" value="DNA REPAIR PROTEIN RECN"/>
    <property type="match status" value="1"/>
</dbReference>
<evidence type="ECO:0000256" key="4">
    <source>
        <dbReference type="ARBA" id="ARBA00022741"/>
    </source>
</evidence>
<dbReference type="Gene3D" id="3.40.50.300">
    <property type="entry name" value="P-loop containing nucleotide triphosphate hydrolases"/>
    <property type="match status" value="2"/>
</dbReference>
<dbReference type="AlphaFoldDB" id="A0AAU6Q336"/>
<dbReference type="InterPro" id="IPR003395">
    <property type="entry name" value="RecF/RecN/SMC_N"/>
</dbReference>
<comment type="function">
    <text evidence="1 9">May be involved in recombinational repair of damaged DNA.</text>
</comment>
<comment type="similarity">
    <text evidence="2 9">Belongs to the RecN family.</text>
</comment>
<dbReference type="PANTHER" id="PTHR11059:SF0">
    <property type="entry name" value="DNA REPAIR PROTEIN RECN"/>
    <property type="match status" value="1"/>
</dbReference>
<evidence type="ECO:0000256" key="7">
    <source>
        <dbReference type="ARBA" id="ARBA00023204"/>
    </source>
</evidence>
<dbReference type="GO" id="GO:0043590">
    <property type="term" value="C:bacterial nucleoid"/>
    <property type="evidence" value="ECO:0007669"/>
    <property type="project" value="TreeGrafter"/>
</dbReference>
<keyword evidence="4" id="KW-0547">Nucleotide-binding</keyword>
<proteinExistence type="inferred from homology"/>
<keyword evidence="7 9" id="KW-0234">DNA repair</keyword>
<dbReference type="FunFam" id="3.40.50.300:FF:005423">
    <property type="entry name" value="DNA repair protein RecN"/>
    <property type="match status" value="1"/>
</dbReference>
<evidence type="ECO:0000313" key="11">
    <source>
        <dbReference type="EMBL" id="WYF44922.1"/>
    </source>
</evidence>
<reference evidence="11" key="1">
    <citation type="submission" date="2024-03" db="EMBL/GenBank/DDBJ databases">
        <title>Deinococcus weizhi sp. nov., isolated from human skin.</title>
        <authorList>
            <person name="Wei Z."/>
            <person name="Tian F."/>
            <person name="Yang C."/>
            <person name="Xin L.T."/>
            <person name="Wen Z.J."/>
            <person name="Lan K.C."/>
            <person name="Yu L."/>
            <person name="Zhe W."/>
            <person name="Dan F.D."/>
            <person name="Jun W."/>
            <person name="Rui Z."/>
            <person name="Yong X.J."/>
            <person name="Ting Y."/>
            <person name="Wei X."/>
            <person name="Xu Z.G."/>
            <person name="Xin Z."/>
            <person name="Dong F.G."/>
            <person name="Ni X.M."/>
            <person name="Zheng M.G."/>
            <person name="Chun Y."/>
            <person name="Qian W.X."/>
        </authorList>
    </citation>
    <scope>NUCLEOTIDE SEQUENCE</scope>
    <source>
        <strain evidence="11">VB142</strain>
    </source>
</reference>
<organism evidence="11">
    <name type="scientific">Deinococcus sp. VB142</name>
    <dbReference type="NCBI Taxonomy" id="3112952"/>
    <lineage>
        <taxon>Bacteria</taxon>
        <taxon>Thermotogati</taxon>
        <taxon>Deinococcota</taxon>
        <taxon>Deinococci</taxon>
        <taxon>Deinococcales</taxon>
        <taxon>Deinococcaceae</taxon>
        <taxon>Deinococcus</taxon>
    </lineage>
</organism>
<dbReference type="Pfam" id="PF02463">
    <property type="entry name" value="SMC_N"/>
    <property type="match status" value="1"/>
</dbReference>
<evidence type="ECO:0000256" key="9">
    <source>
        <dbReference type="PIRNR" id="PIRNR003128"/>
    </source>
</evidence>
<evidence type="ECO:0000256" key="8">
    <source>
        <dbReference type="ARBA" id="ARBA00033408"/>
    </source>
</evidence>
<dbReference type="InterPro" id="IPR027417">
    <property type="entry name" value="P-loop_NTPase"/>
</dbReference>
<evidence type="ECO:0000259" key="10">
    <source>
        <dbReference type="Pfam" id="PF02463"/>
    </source>
</evidence>
<dbReference type="GO" id="GO:0005524">
    <property type="term" value="F:ATP binding"/>
    <property type="evidence" value="ECO:0007669"/>
    <property type="project" value="UniProtKB-KW"/>
</dbReference>
<evidence type="ECO:0000256" key="3">
    <source>
        <dbReference type="ARBA" id="ARBA00021315"/>
    </source>
</evidence>
<accession>A0AAU6Q336</accession>
<evidence type="ECO:0000256" key="1">
    <source>
        <dbReference type="ARBA" id="ARBA00003618"/>
    </source>
</evidence>
<dbReference type="NCBIfam" id="TIGR00634">
    <property type="entry name" value="recN"/>
    <property type="match status" value="1"/>
</dbReference>
<protein>
    <recommendedName>
        <fullName evidence="3 9">DNA repair protein RecN</fullName>
    </recommendedName>
    <alternativeName>
        <fullName evidence="8 9">Recombination protein N</fullName>
    </alternativeName>
</protein>
<dbReference type="RefSeq" id="WP_339096098.1">
    <property type="nucleotide sequence ID" value="NZ_CP149782.1"/>
</dbReference>
<dbReference type="PIRSF" id="PIRSF003128">
    <property type="entry name" value="RecN"/>
    <property type="match status" value="1"/>
</dbReference>
<dbReference type="CDD" id="cd03241">
    <property type="entry name" value="ABC_RecN"/>
    <property type="match status" value="2"/>
</dbReference>
<dbReference type="GO" id="GO:0006281">
    <property type="term" value="P:DNA repair"/>
    <property type="evidence" value="ECO:0007669"/>
    <property type="project" value="UniProtKB-KW"/>
</dbReference>
<sequence length="550" mass="58706">MTRKARSPKTPPAPAAPALPRLSRLEIRNLATITQLELELGGGFCAFTGETGAGKSIIVDALGLLLGGRANHDLIRTGENELLVTGFWGAEDDTDSASRRLSHTGRGTARLSGEVVSLRELQEWAQERLTIHWQHSAVSLLSPANQRGLLDRRVGAEMRSYAAAYAAWREAVTRLERLQASQRERARQIDLLSFQVQEISEVSPDPGEEEGLGSELSRLSNLHTIAQAAAGGVELLSDGDLNALGMLNEAVRALNAGAKYDETVAQLQTELRSAIDSVQAIAGELRDVAEGSAADPEALDRVETRLGALGKLKNKYGPTLEDVVEFGARAAEELAELERDEQDAGTLQDDVDALHAEVLKAGKILDTARQREAGPLAEALLAVIRELGMPHARMEFGLSPLDTPAAYGLSDVLLRFSANPGEELGGLSDVASGGELSRVMLAVSTVLGADTPSVVFDEVDAGIGGAAAIAVAEQLAGLARERQVLVVTHLAQIAARADHHYKVEKEVQGGRTVSRVRLLDPEERLHEIARMLSGNTSEAALKHARELLGA</sequence>
<keyword evidence="6" id="KW-0067">ATP-binding</keyword>
<evidence type="ECO:0000256" key="2">
    <source>
        <dbReference type="ARBA" id="ARBA00009441"/>
    </source>
</evidence>
<dbReference type="GO" id="GO:0006310">
    <property type="term" value="P:DNA recombination"/>
    <property type="evidence" value="ECO:0007669"/>
    <property type="project" value="InterPro"/>
</dbReference>
<dbReference type="SUPFAM" id="SSF52540">
    <property type="entry name" value="P-loop containing nucleoside triphosphate hydrolases"/>
    <property type="match status" value="2"/>
</dbReference>
<feature type="domain" description="RecF/RecN/SMC N-terminal" evidence="10">
    <location>
        <begin position="22"/>
        <end position="508"/>
    </location>
</feature>
<evidence type="ECO:0000256" key="6">
    <source>
        <dbReference type="ARBA" id="ARBA00022840"/>
    </source>
</evidence>
<dbReference type="EMBL" id="CP149782">
    <property type="protein sequence ID" value="WYF44922.1"/>
    <property type="molecule type" value="Genomic_DNA"/>
</dbReference>
<name>A0AAU6Q336_9DEIO</name>
<dbReference type="InterPro" id="IPR004604">
    <property type="entry name" value="DNA_recomb/repair_RecN"/>
</dbReference>
<gene>
    <name evidence="11" type="primary">recN</name>
    <name evidence="11" type="ORF">WDJ50_02065</name>
</gene>
<keyword evidence="5 9" id="KW-0227">DNA damage</keyword>